<accession>A0A2W6PKZ7</accession>
<dbReference type="AlphaFoldDB" id="A0A2W6PKZ7"/>
<proteinExistence type="predicted"/>
<gene>
    <name evidence="2" type="ORF">B6S12_09620</name>
</gene>
<sequence length="344" mass="40230">MKIFFKSFLLLMVIFLLLGCEKEDINTKQALLLITQEVYINFPKNDNQELKPFFDDLNKHLELLNIAYQFYANEVLGQKEAFPLKSYFQYNLKIVAFLRPITLPNTLHLETKNVKMWEHFFKGLDELTKALISKGDFRQTYFLNTLDIFAKGVYIETPQIEYLQAYLGTLLLYKQDAIPSLQKQINDEANTLLNKNKELLLSANYNYFKKAFSFIKDNAKENLYNPLQNSRYIPFVSELAFLFLGIMFLSLGILKFKKIPNTQNNNQQYTKNLTSPHLLQTKSTKQLLKSYFASLMLLIFNLFIMVVGFKLKTSDIFAQVLLGYFLLFSSGIYLLSLDWLNKKD</sequence>
<keyword evidence="3" id="KW-1185">Reference proteome</keyword>
<feature type="transmembrane region" description="Helical" evidence="1">
    <location>
        <begin position="316"/>
        <end position="335"/>
    </location>
</feature>
<reference evidence="2 3" key="1">
    <citation type="submission" date="2017-03" db="EMBL/GenBank/DDBJ databases">
        <title>Genomic and clinical evidence uncovers the enterohepatic species Helicobacter valdiviensis as a potential human intestinal pathogen.</title>
        <authorList>
            <person name="Fresia P."/>
            <person name="Jara R."/>
            <person name="Sierra R."/>
            <person name="Ferres I."/>
            <person name="Greif G."/>
            <person name="Iraola G."/>
            <person name="Collado L."/>
        </authorList>
    </citation>
    <scope>NUCLEOTIDE SEQUENCE [LARGE SCALE GENOMIC DNA]</scope>
    <source>
        <strain evidence="2 3">WBE14</strain>
    </source>
</reference>
<evidence type="ECO:0000313" key="2">
    <source>
        <dbReference type="EMBL" id="PZT47333.1"/>
    </source>
</evidence>
<keyword evidence="1" id="KW-0472">Membrane</keyword>
<feature type="transmembrane region" description="Helical" evidence="1">
    <location>
        <begin position="232"/>
        <end position="254"/>
    </location>
</feature>
<evidence type="ECO:0000313" key="3">
    <source>
        <dbReference type="Proteomes" id="UP000249746"/>
    </source>
</evidence>
<comment type="caution">
    <text evidence="2">The sequence shown here is derived from an EMBL/GenBank/DDBJ whole genome shotgun (WGS) entry which is preliminary data.</text>
</comment>
<keyword evidence="1" id="KW-1133">Transmembrane helix</keyword>
<organism evidence="2 3">
    <name type="scientific">Helicobacter valdiviensis</name>
    <dbReference type="NCBI Taxonomy" id="1458358"/>
    <lineage>
        <taxon>Bacteria</taxon>
        <taxon>Pseudomonadati</taxon>
        <taxon>Campylobacterota</taxon>
        <taxon>Epsilonproteobacteria</taxon>
        <taxon>Campylobacterales</taxon>
        <taxon>Helicobacteraceae</taxon>
        <taxon>Helicobacter</taxon>
    </lineage>
</organism>
<evidence type="ECO:0000256" key="1">
    <source>
        <dbReference type="SAM" id="Phobius"/>
    </source>
</evidence>
<dbReference type="EMBL" id="NBIU01000042">
    <property type="protein sequence ID" value="PZT47333.1"/>
    <property type="molecule type" value="Genomic_DNA"/>
</dbReference>
<dbReference type="PROSITE" id="PS51257">
    <property type="entry name" value="PROKAR_LIPOPROTEIN"/>
    <property type="match status" value="1"/>
</dbReference>
<dbReference type="OrthoDB" id="9820660at2"/>
<name>A0A2W6PKZ7_9HELI</name>
<dbReference type="Proteomes" id="UP000249746">
    <property type="component" value="Unassembled WGS sequence"/>
</dbReference>
<keyword evidence="1" id="KW-0812">Transmembrane</keyword>
<protein>
    <submittedName>
        <fullName evidence="2">Uncharacterized protein</fullName>
    </submittedName>
</protein>
<feature type="transmembrane region" description="Helical" evidence="1">
    <location>
        <begin position="291"/>
        <end position="310"/>
    </location>
</feature>